<evidence type="ECO:0000256" key="8">
    <source>
        <dbReference type="ARBA" id="ARBA00022884"/>
    </source>
</evidence>
<dbReference type="GO" id="GO:0006412">
    <property type="term" value="P:translation"/>
    <property type="evidence" value="ECO:0007669"/>
    <property type="project" value="UniProtKB-KW"/>
</dbReference>
<gene>
    <name evidence="12" type="ORF">SDC9_116233</name>
</gene>
<feature type="domain" description="DHHA1" evidence="11">
    <location>
        <begin position="15"/>
        <end position="110"/>
    </location>
</feature>
<dbReference type="Gene3D" id="3.10.310.40">
    <property type="match status" value="1"/>
</dbReference>
<keyword evidence="8" id="KW-0694">RNA-binding</keyword>
<evidence type="ECO:0000256" key="7">
    <source>
        <dbReference type="ARBA" id="ARBA00022840"/>
    </source>
</evidence>
<keyword evidence="4" id="KW-0820">tRNA-binding</keyword>
<evidence type="ECO:0000313" key="12">
    <source>
        <dbReference type="EMBL" id="MPM69289.1"/>
    </source>
</evidence>
<dbReference type="InterPro" id="IPR003156">
    <property type="entry name" value="DHHA1_dom"/>
</dbReference>
<keyword evidence="6" id="KW-0547">Nucleotide-binding</keyword>
<evidence type="ECO:0000256" key="5">
    <source>
        <dbReference type="ARBA" id="ARBA00022598"/>
    </source>
</evidence>
<protein>
    <recommendedName>
        <fullName evidence="3">Alanine--tRNA ligase</fullName>
        <ecNumber evidence="2">6.1.1.7</ecNumber>
    </recommendedName>
</protein>
<comment type="caution">
    <text evidence="12">The sequence shown here is derived from an EMBL/GenBank/DDBJ whole genome shotgun (WGS) entry which is preliminary data.</text>
</comment>
<organism evidence="12">
    <name type="scientific">bioreactor metagenome</name>
    <dbReference type="NCBI Taxonomy" id="1076179"/>
    <lineage>
        <taxon>unclassified sequences</taxon>
        <taxon>metagenomes</taxon>
        <taxon>ecological metagenomes</taxon>
    </lineage>
</organism>
<evidence type="ECO:0000256" key="10">
    <source>
        <dbReference type="ARBA" id="ARBA00023146"/>
    </source>
</evidence>
<proteinExistence type="inferred from homology"/>
<evidence type="ECO:0000256" key="4">
    <source>
        <dbReference type="ARBA" id="ARBA00022555"/>
    </source>
</evidence>
<name>A0A645BV33_9ZZZZ</name>
<sequence>MLASSEKVQNINIVKKVYDNQNSKYALKVANKIVAFENSIALIAIKSEDRVNLIFACNENLSKINMNNVLKDTMTLVDGRGGGSPTLAQGGGKNNGNLEVAIDYAIKKIEKSI</sequence>
<dbReference type="Pfam" id="PF02272">
    <property type="entry name" value="DHHA1"/>
    <property type="match status" value="1"/>
</dbReference>
<keyword evidence="7" id="KW-0067">ATP-binding</keyword>
<dbReference type="GO" id="GO:0000049">
    <property type="term" value="F:tRNA binding"/>
    <property type="evidence" value="ECO:0007669"/>
    <property type="project" value="UniProtKB-KW"/>
</dbReference>
<keyword evidence="5" id="KW-0436">Ligase</keyword>
<dbReference type="FunFam" id="3.10.310.40:FF:000001">
    <property type="entry name" value="Alanine--tRNA ligase"/>
    <property type="match status" value="1"/>
</dbReference>
<evidence type="ECO:0000256" key="1">
    <source>
        <dbReference type="ARBA" id="ARBA00008226"/>
    </source>
</evidence>
<evidence type="ECO:0000256" key="2">
    <source>
        <dbReference type="ARBA" id="ARBA00013168"/>
    </source>
</evidence>
<dbReference type="EC" id="6.1.1.7" evidence="2"/>
<dbReference type="AlphaFoldDB" id="A0A645BV33"/>
<reference evidence="12" key="1">
    <citation type="submission" date="2019-08" db="EMBL/GenBank/DDBJ databases">
        <authorList>
            <person name="Kucharzyk K."/>
            <person name="Murdoch R.W."/>
            <person name="Higgins S."/>
            <person name="Loffler F."/>
        </authorList>
    </citation>
    <scope>NUCLEOTIDE SEQUENCE</scope>
</reference>
<dbReference type="GO" id="GO:0004813">
    <property type="term" value="F:alanine-tRNA ligase activity"/>
    <property type="evidence" value="ECO:0007669"/>
    <property type="project" value="UniProtKB-EC"/>
</dbReference>
<comment type="similarity">
    <text evidence="1">Belongs to the class-II aminoacyl-tRNA synthetase family.</text>
</comment>
<evidence type="ECO:0000256" key="3">
    <source>
        <dbReference type="ARBA" id="ARBA00017959"/>
    </source>
</evidence>
<evidence type="ECO:0000259" key="11">
    <source>
        <dbReference type="Pfam" id="PF02272"/>
    </source>
</evidence>
<dbReference type="EMBL" id="VSSQ01022771">
    <property type="protein sequence ID" value="MPM69289.1"/>
    <property type="molecule type" value="Genomic_DNA"/>
</dbReference>
<keyword evidence="10" id="KW-0030">Aminoacyl-tRNA synthetase</keyword>
<keyword evidence="9" id="KW-0648">Protein biosynthesis</keyword>
<evidence type="ECO:0000256" key="6">
    <source>
        <dbReference type="ARBA" id="ARBA00022741"/>
    </source>
</evidence>
<dbReference type="GO" id="GO:0005524">
    <property type="term" value="F:ATP binding"/>
    <property type="evidence" value="ECO:0007669"/>
    <property type="project" value="UniProtKB-KW"/>
</dbReference>
<accession>A0A645BV33</accession>
<evidence type="ECO:0000256" key="9">
    <source>
        <dbReference type="ARBA" id="ARBA00022917"/>
    </source>
</evidence>